<sequence length="61" mass="7089">MDLKERLEQHRAEERRLAWEGTFLDYFEIVKRNPAVADLAHARVYKMIMSAGVEKGPDGRS</sequence>
<name>A0A953I5K3_SYMTR</name>
<evidence type="ECO:0000313" key="2">
    <source>
        <dbReference type="Proteomes" id="UP000732377"/>
    </source>
</evidence>
<accession>A0A953I5K3</accession>
<organism evidence="1 2">
    <name type="scientific">Symbiobacterium thermophilum</name>
    <dbReference type="NCBI Taxonomy" id="2734"/>
    <lineage>
        <taxon>Bacteria</taxon>
        <taxon>Bacillati</taxon>
        <taxon>Bacillota</taxon>
        <taxon>Clostridia</taxon>
        <taxon>Eubacteriales</taxon>
        <taxon>Symbiobacteriaceae</taxon>
        <taxon>Symbiobacterium</taxon>
    </lineage>
</organism>
<evidence type="ECO:0000313" key="1">
    <source>
        <dbReference type="EMBL" id="MBY6277272.1"/>
    </source>
</evidence>
<comment type="caution">
    <text evidence="1">The sequence shown here is derived from an EMBL/GenBank/DDBJ whole genome shotgun (WGS) entry which is preliminary data.</text>
</comment>
<protein>
    <submittedName>
        <fullName evidence="1">Uncharacterized protein</fullName>
    </submittedName>
</protein>
<dbReference type="EMBL" id="PIUK01000157">
    <property type="protein sequence ID" value="MBY6277272.1"/>
    <property type="molecule type" value="Genomic_DNA"/>
</dbReference>
<dbReference type="Proteomes" id="UP000732377">
    <property type="component" value="Unassembled WGS sequence"/>
</dbReference>
<dbReference type="AlphaFoldDB" id="A0A953I5K3"/>
<gene>
    <name evidence="1" type="ORF">CWE10_13855</name>
</gene>
<reference evidence="1" key="1">
    <citation type="submission" date="2017-11" db="EMBL/GenBank/DDBJ databases">
        <title>Three new genomes from thermophilic consortium.</title>
        <authorList>
            <person name="Quaggio R."/>
            <person name="Amgarten D."/>
            <person name="Setubal J.C."/>
        </authorList>
    </citation>
    <scope>NUCLEOTIDE SEQUENCE</scope>
    <source>
        <strain evidence="1">ZCTH01-B2</strain>
    </source>
</reference>
<proteinExistence type="predicted"/>
<dbReference type="RefSeq" id="WP_273380443.1">
    <property type="nucleotide sequence ID" value="NZ_PIUK01000157.1"/>
</dbReference>